<proteinExistence type="predicted"/>
<evidence type="ECO:0000313" key="1">
    <source>
        <dbReference type="EMBL" id="EUC36811.1"/>
    </source>
</evidence>
<accession>W6YZD9</accession>
<feature type="non-terminal residue" evidence="1">
    <location>
        <position position="1"/>
    </location>
</feature>
<dbReference type="HOGENOM" id="CLU_2855773_0_0_1"/>
<reference evidence="1 2" key="1">
    <citation type="journal article" date="2013" name="PLoS Genet.">
        <title>Comparative genome structure, secondary metabolite, and effector coding capacity across Cochliobolus pathogens.</title>
        <authorList>
            <person name="Condon B.J."/>
            <person name="Leng Y."/>
            <person name="Wu D."/>
            <person name="Bushley K.E."/>
            <person name="Ohm R.A."/>
            <person name="Otillar R."/>
            <person name="Martin J."/>
            <person name="Schackwitz W."/>
            <person name="Grimwood J."/>
            <person name="MohdZainudin N."/>
            <person name="Xue C."/>
            <person name="Wang R."/>
            <person name="Manning V.A."/>
            <person name="Dhillon B."/>
            <person name="Tu Z.J."/>
            <person name="Steffenson B.J."/>
            <person name="Salamov A."/>
            <person name="Sun H."/>
            <person name="Lowry S."/>
            <person name="LaButti K."/>
            <person name="Han J."/>
            <person name="Copeland A."/>
            <person name="Lindquist E."/>
            <person name="Barry K."/>
            <person name="Schmutz J."/>
            <person name="Baker S.E."/>
            <person name="Ciuffetti L.M."/>
            <person name="Grigoriev I.V."/>
            <person name="Zhong S."/>
            <person name="Turgeon B.G."/>
        </authorList>
    </citation>
    <scope>NUCLEOTIDE SEQUENCE [LARGE SCALE GENOMIC DNA]</scope>
    <source>
        <strain evidence="1 2">26-R-13</strain>
    </source>
</reference>
<name>W6YZD9_COCC2</name>
<dbReference type="GeneID" id="19152289"/>
<dbReference type="Proteomes" id="UP000053841">
    <property type="component" value="Unassembled WGS sequence"/>
</dbReference>
<keyword evidence="2" id="KW-1185">Reference proteome</keyword>
<dbReference type="EMBL" id="KI964557">
    <property type="protein sequence ID" value="EUC36811.1"/>
    <property type="molecule type" value="Genomic_DNA"/>
</dbReference>
<sequence>VTDNHILDASDYAKKRHTRHVTPGWFHHAGKSAGTDARCSAAQHSRKAKLIMTPNGNTRMGVSTF</sequence>
<dbReference type="KEGG" id="bze:COCCADRAFT_87064"/>
<evidence type="ECO:0000313" key="2">
    <source>
        <dbReference type="Proteomes" id="UP000053841"/>
    </source>
</evidence>
<protein>
    <submittedName>
        <fullName evidence="1">Uncharacterized protein</fullName>
    </submittedName>
</protein>
<dbReference type="RefSeq" id="XP_007708854.1">
    <property type="nucleotide sequence ID" value="XM_007710664.1"/>
</dbReference>
<gene>
    <name evidence="1" type="ORF">COCCADRAFT_87064</name>
</gene>
<dbReference type="AlphaFoldDB" id="W6YZD9"/>
<organism evidence="1 2">
    <name type="scientific">Cochliobolus carbonum (strain 26-R-13)</name>
    <name type="common">Maize leaf spot fungus</name>
    <name type="synonym">Bipolaris zeicola</name>
    <dbReference type="NCBI Taxonomy" id="930089"/>
    <lineage>
        <taxon>Eukaryota</taxon>
        <taxon>Fungi</taxon>
        <taxon>Dikarya</taxon>
        <taxon>Ascomycota</taxon>
        <taxon>Pezizomycotina</taxon>
        <taxon>Dothideomycetes</taxon>
        <taxon>Pleosporomycetidae</taxon>
        <taxon>Pleosporales</taxon>
        <taxon>Pleosporineae</taxon>
        <taxon>Pleosporaceae</taxon>
        <taxon>Bipolaris</taxon>
    </lineage>
</organism>